<keyword evidence="4 6" id="KW-1133">Transmembrane helix</keyword>
<sequence length="254" mass="27178">MSLSVLLPPQPAPYLLLGTLPLLVLSESNSRSHAGTGLFKMLSSVAFAAGPALLTTTEWVPYRQYITTGLIFSTIGDFFLIPSARDFYASKKEKKSQPTVSFQLGVVAFAAAHIAYIAAFLRDSQQTSNPILATTFLATMALAKWLGVIYPPARSSGATNVLNLEVTGEMRPLVSVYAAIISAMLAAAAATVPGEFQTPWPYQRVLGAGMFVVSDLFVALEAFGRGKGKRGWGRILVGYALYFWGQMVIAGTVG</sequence>
<reference evidence="7 8" key="1">
    <citation type="submission" date="2017-12" db="EMBL/GenBank/DDBJ databases">
        <authorList>
            <consortium name="DOE Joint Genome Institute"/>
            <person name="Haridas S."/>
            <person name="Kjaerbolling I."/>
            <person name="Vesth T.C."/>
            <person name="Frisvad J.C."/>
            <person name="Nybo J.L."/>
            <person name="Theobald S."/>
            <person name="Kuo A."/>
            <person name="Bowyer P."/>
            <person name="Matsuda Y."/>
            <person name="Mondo S."/>
            <person name="Lyhne E.K."/>
            <person name="Kogle M.E."/>
            <person name="Clum A."/>
            <person name="Lipzen A."/>
            <person name="Salamov A."/>
            <person name="Ngan C.Y."/>
            <person name="Daum C."/>
            <person name="Chiniquy J."/>
            <person name="Barry K."/>
            <person name="LaButti K."/>
            <person name="Simmons B.A."/>
            <person name="Magnuson J.K."/>
            <person name="Mortensen U.H."/>
            <person name="Larsen T.O."/>
            <person name="Grigoriev I.V."/>
            <person name="Baker S.E."/>
            <person name="Andersen M.R."/>
            <person name="Nordberg H.P."/>
            <person name="Cantor M.N."/>
            <person name="Hua S.X."/>
        </authorList>
    </citation>
    <scope>NUCLEOTIDE SEQUENCE [LARGE SCALE GENOMIC DNA]</scope>
    <source>
        <strain evidence="7 8">CBS 102.13</strain>
    </source>
</reference>
<dbReference type="Proteomes" id="UP000234585">
    <property type="component" value="Unassembled WGS sequence"/>
</dbReference>
<dbReference type="GO" id="GO:0016787">
    <property type="term" value="F:hydrolase activity"/>
    <property type="evidence" value="ECO:0007669"/>
    <property type="project" value="TreeGrafter"/>
</dbReference>
<evidence type="ECO:0000313" key="8">
    <source>
        <dbReference type="Proteomes" id="UP000234585"/>
    </source>
</evidence>
<dbReference type="EMBL" id="KZ559139">
    <property type="protein sequence ID" value="PLB37869.1"/>
    <property type="molecule type" value="Genomic_DNA"/>
</dbReference>
<name>A0A2I2FB60_ASPCN</name>
<dbReference type="Pfam" id="PF07947">
    <property type="entry name" value="YhhN"/>
    <property type="match status" value="1"/>
</dbReference>
<evidence type="ECO:0000256" key="1">
    <source>
        <dbReference type="ARBA" id="ARBA00004141"/>
    </source>
</evidence>
<dbReference type="AlphaFoldDB" id="A0A2I2FB60"/>
<protein>
    <submittedName>
        <fullName evidence="7">YhhN-like protein</fullName>
    </submittedName>
</protein>
<organism evidence="7 8">
    <name type="scientific">Aspergillus candidus</name>
    <dbReference type="NCBI Taxonomy" id="41067"/>
    <lineage>
        <taxon>Eukaryota</taxon>
        <taxon>Fungi</taxon>
        <taxon>Dikarya</taxon>
        <taxon>Ascomycota</taxon>
        <taxon>Pezizomycotina</taxon>
        <taxon>Eurotiomycetes</taxon>
        <taxon>Eurotiomycetidae</taxon>
        <taxon>Eurotiales</taxon>
        <taxon>Aspergillaceae</taxon>
        <taxon>Aspergillus</taxon>
        <taxon>Aspergillus subgen. Circumdati</taxon>
    </lineage>
</organism>
<feature type="transmembrane region" description="Helical" evidence="6">
    <location>
        <begin position="205"/>
        <end position="223"/>
    </location>
</feature>
<evidence type="ECO:0000313" key="7">
    <source>
        <dbReference type="EMBL" id="PLB37869.1"/>
    </source>
</evidence>
<comment type="subcellular location">
    <subcellularLocation>
        <location evidence="1">Membrane</location>
        <topology evidence="1">Multi-pass membrane protein</topology>
    </subcellularLocation>
</comment>
<feature type="transmembrane region" description="Helical" evidence="6">
    <location>
        <begin position="62"/>
        <end position="81"/>
    </location>
</feature>
<gene>
    <name evidence="7" type="ORF">BDW47DRAFT_125861</name>
</gene>
<evidence type="ECO:0000256" key="5">
    <source>
        <dbReference type="ARBA" id="ARBA00023136"/>
    </source>
</evidence>
<dbReference type="PANTHER" id="PTHR31885:SF6">
    <property type="entry name" value="GH04784P"/>
    <property type="match status" value="1"/>
</dbReference>
<keyword evidence="5 6" id="KW-0472">Membrane</keyword>
<evidence type="ECO:0000256" key="3">
    <source>
        <dbReference type="ARBA" id="ARBA00022692"/>
    </source>
</evidence>
<feature type="transmembrane region" description="Helical" evidence="6">
    <location>
        <begin position="174"/>
        <end position="193"/>
    </location>
</feature>
<keyword evidence="8" id="KW-1185">Reference proteome</keyword>
<accession>A0A2I2FB60</accession>
<dbReference type="GeneID" id="36523615"/>
<feature type="transmembrane region" description="Helical" evidence="6">
    <location>
        <begin position="235"/>
        <end position="253"/>
    </location>
</feature>
<dbReference type="InterPro" id="IPR012506">
    <property type="entry name" value="TMEM86B-like"/>
</dbReference>
<evidence type="ECO:0000256" key="6">
    <source>
        <dbReference type="SAM" id="Phobius"/>
    </source>
</evidence>
<keyword evidence="3 6" id="KW-0812">Transmembrane</keyword>
<feature type="transmembrane region" description="Helical" evidence="6">
    <location>
        <begin position="131"/>
        <end position="153"/>
    </location>
</feature>
<dbReference type="RefSeq" id="XP_024671881.1">
    <property type="nucleotide sequence ID" value="XM_024816455.1"/>
</dbReference>
<feature type="transmembrane region" description="Helical" evidence="6">
    <location>
        <begin position="102"/>
        <end position="119"/>
    </location>
</feature>
<proteinExistence type="inferred from homology"/>
<dbReference type="PANTHER" id="PTHR31885">
    <property type="entry name" value="GH04784P"/>
    <property type="match status" value="1"/>
</dbReference>
<dbReference type="OrthoDB" id="2133758at2759"/>
<comment type="similarity">
    <text evidence="2">Belongs to the TMEM86 family.</text>
</comment>
<evidence type="ECO:0000256" key="4">
    <source>
        <dbReference type="ARBA" id="ARBA00022989"/>
    </source>
</evidence>
<dbReference type="GO" id="GO:0016020">
    <property type="term" value="C:membrane"/>
    <property type="evidence" value="ECO:0007669"/>
    <property type="project" value="UniProtKB-SubCell"/>
</dbReference>
<evidence type="ECO:0000256" key="2">
    <source>
        <dbReference type="ARBA" id="ARBA00007375"/>
    </source>
</evidence>